<dbReference type="InterPro" id="IPR011993">
    <property type="entry name" value="PH-like_dom_sf"/>
</dbReference>
<dbReference type="SUPFAM" id="SSF144000">
    <property type="entry name" value="Oxysterol-binding protein-like"/>
    <property type="match status" value="1"/>
</dbReference>
<feature type="compositionally biased region" description="Acidic residues" evidence="6">
    <location>
        <begin position="299"/>
        <end position="315"/>
    </location>
</feature>
<evidence type="ECO:0000256" key="4">
    <source>
        <dbReference type="ARBA" id="ARBA00023121"/>
    </source>
</evidence>
<dbReference type="GO" id="GO:0005886">
    <property type="term" value="C:plasma membrane"/>
    <property type="evidence" value="ECO:0007669"/>
    <property type="project" value="TreeGrafter"/>
</dbReference>
<dbReference type="AlphaFoldDB" id="A0A1K0GZR6"/>
<sequence>MGGNTNNNNNRRPSRGFPVDNRPIDTLEIVYSGWILKKKRKKMQGYAKRFLVLTSDGILTYSISPEKPTRDAIEIPHASVTSSMRHGTIHVDSGSSVFHLKALSPQDFELWRTHLKSFIPERPAGSLKRLYVSNGTELQPVDLSQVFTHLDQTAALVKDLESRSGGLKGKVGAGGKSATGAIMGAFGAKSSFSSDEQVAAFHLTAENLVAEFEQLKAAIEAKIPRVDENAGTMRSMSTLTSADGGATGRGRSSRMSISSLATTGTDSAIFYDADAGGEEFLMDDEHQTEEGNTSRPESIDAEGTDSEAEESNQDTDETRTLSEDSRSKTCTGGGGRGKVVQYRKKLPAKVSGDEVSLFSMLKKNVGKDLSTISFPVSFNCPLSLLQAAAEEYEYAADLLERAGKSQDWVDRICLVSAFAISGYASTKLRASRKPFNPLLGETFECVRQDKQWRFLAEKVVHQPPIIAFYAEGKGWKAQGWSAVNNKFWGKSLELIPEGSIRLEFGDGDVFSIQKPSSFMRNLLAGNKYLEHVGELVVTNESTGQRAVLEFKEGTMWGGSSSRNGVEGKIYDANDSTVTTMKGKWSESISRQKDKENYQMLWEANEMPPYAEEYYGFTYFAMSLNELSEDCKDVLPLTDSRLRPDQRAFEEGQVDKAEELKHKLEEAQRARRKKLQGEYVPKWFHKQDGDRPGWVYGGADGADYFKLRKKVAESGEKDAWDEVKVPNVFEV</sequence>
<dbReference type="SUPFAM" id="SSF50729">
    <property type="entry name" value="PH domain-like"/>
    <property type="match status" value="1"/>
</dbReference>
<dbReference type="GO" id="GO:0006897">
    <property type="term" value="P:endocytosis"/>
    <property type="evidence" value="ECO:0007669"/>
    <property type="project" value="TreeGrafter"/>
</dbReference>
<dbReference type="EMBL" id="ULHB01000036">
    <property type="protein sequence ID" value="SYW78182.1"/>
    <property type="molecule type" value="Genomic_DNA"/>
</dbReference>
<dbReference type="FunFam" id="2.40.160.120:FF:000001">
    <property type="entry name" value="Oxysterol-binding protein"/>
    <property type="match status" value="1"/>
</dbReference>
<comment type="similarity">
    <text evidence="1">Belongs to the OSBP family.</text>
</comment>
<keyword evidence="2" id="KW-0813">Transport</keyword>
<dbReference type="GO" id="GO:0035621">
    <property type="term" value="P:ER to Golgi ceramide transport"/>
    <property type="evidence" value="ECO:0007669"/>
    <property type="project" value="TreeGrafter"/>
</dbReference>
<evidence type="ECO:0000256" key="5">
    <source>
        <dbReference type="SAM" id="Coils"/>
    </source>
</evidence>
<dbReference type="Gene3D" id="2.40.160.120">
    <property type="match status" value="1"/>
</dbReference>
<feature type="domain" description="PH" evidence="7">
    <location>
        <begin position="28"/>
        <end position="120"/>
    </location>
</feature>
<dbReference type="GO" id="GO:0032934">
    <property type="term" value="F:sterol binding"/>
    <property type="evidence" value="ECO:0007669"/>
    <property type="project" value="TreeGrafter"/>
</dbReference>
<dbReference type="PROSITE" id="PS50003">
    <property type="entry name" value="PH_DOMAIN"/>
    <property type="match status" value="1"/>
</dbReference>
<dbReference type="CDD" id="cd13289">
    <property type="entry name" value="PH_Osh3p_yeast"/>
    <property type="match status" value="1"/>
</dbReference>
<dbReference type="InterPro" id="IPR000648">
    <property type="entry name" value="Oxysterol-bd"/>
</dbReference>
<dbReference type="Gene3D" id="2.30.29.30">
    <property type="entry name" value="Pleckstrin-homology domain (PH domain)/Phosphotyrosine-binding domain (PTB)"/>
    <property type="match status" value="1"/>
</dbReference>
<dbReference type="EMBL" id="LT558119">
    <property type="protein sequence ID" value="SAM77023.1"/>
    <property type="molecule type" value="Genomic_DNA"/>
</dbReference>
<dbReference type="InterPro" id="IPR001849">
    <property type="entry name" value="PH_domain"/>
</dbReference>
<dbReference type="SMART" id="SM00233">
    <property type="entry name" value="PH"/>
    <property type="match status" value="1"/>
</dbReference>
<name>A0A1K0GZR6_9BASI</name>
<feature type="region of interest" description="Disordered" evidence="6">
    <location>
        <begin position="285"/>
        <end position="337"/>
    </location>
</feature>
<dbReference type="Proteomes" id="UP000179920">
    <property type="component" value="Chromosome III"/>
</dbReference>
<protein>
    <submittedName>
        <fullName evidence="9">Related to OSH3 - Member of oxysterol-binding protein family</fullName>
    </submittedName>
    <submittedName>
        <fullName evidence="8">Related to OSH3-Member of oxysterol-binding protein family</fullName>
    </submittedName>
</protein>
<dbReference type="GO" id="GO:0006887">
    <property type="term" value="P:exocytosis"/>
    <property type="evidence" value="ECO:0007669"/>
    <property type="project" value="TreeGrafter"/>
</dbReference>
<reference evidence="8" key="1">
    <citation type="submission" date="2016-04" db="EMBL/GenBank/DDBJ databases">
        <authorList>
            <person name="Evans L.H."/>
            <person name="Alamgir A."/>
            <person name="Owens N."/>
            <person name="Weber N.D."/>
            <person name="Virtaneva K."/>
            <person name="Barbian K."/>
            <person name="Babar A."/>
            <person name="Rosenke K."/>
        </authorList>
    </citation>
    <scope>NUCLEOTIDE SEQUENCE</scope>
    <source>
        <strain evidence="8">UB2112</strain>
    </source>
</reference>
<evidence type="ECO:0000313" key="10">
    <source>
        <dbReference type="Proteomes" id="UP000179920"/>
    </source>
</evidence>
<dbReference type="GO" id="GO:0120009">
    <property type="term" value="P:intermembrane lipid transfer"/>
    <property type="evidence" value="ECO:0007669"/>
    <property type="project" value="UniProtKB-ARBA"/>
</dbReference>
<dbReference type="GO" id="GO:0005829">
    <property type="term" value="C:cytosol"/>
    <property type="evidence" value="ECO:0007669"/>
    <property type="project" value="TreeGrafter"/>
</dbReference>
<dbReference type="OrthoDB" id="416222at2759"/>
<reference evidence="9" key="3">
    <citation type="submission" date="2018-08" db="EMBL/GenBank/DDBJ databases">
        <authorList>
            <person name="Guldener U."/>
        </authorList>
    </citation>
    <scope>NUCLEOTIDE SEQUENCE</scope>
    <source>
        <strain evidence="9">UB2</strain>
    </source>
</reference>
<evidence type="ECO:0000256" key="2">
    <source>
        <dbReference type="ARBA" id="ARBA00022448"/>
    </source>
</evidence>
<keyword evidence="3" id="KW-0445">Lipid transport</keyword>
<accession>A0A1K0GZR6</accession>
<proteinExistence type="inferred from homology"/>
<dbReference type="Pfam" id="PF01237">
    <property type="entry name" value="Oxysterol_BP"/>
    <property type="match status" value="1"/>
</dbReference>
<dbReference type="PANTHER" id="PTHR10972:SF203">
    <property type="entry name" value="OXYSTEROL-BINDING PROTEIN HOMOLOG 3"/>
    <property type="match status" value="1"/>
</dbReference>
<gene>
    <name evidence="9" type="ORF">UBRO2_02374</name>
    <name evidence="8" type="ORF">UBRO_01689</name>
</gene>
<dbReference type="InterPro" id="IPR041680">
    <property type="entry name" value="PH_8"/>
</dbReference>
<feature type="compositionally biased region" description="Basic and acidic residues" evidence="6">
    <location>
        <begin position="316"/>
        <end position="327"/>
    </location>
</feature>
<feature type="coiled-coil region" evidence="5">
    <location>
        <begin position="646"/>
        <end position="676"/>
    </location>
</feature>
<dbReference type="Proteomes" id="UP000658997">
    <property type="component" value="Unassembled WGS sequence"/>
</dbReference>
<feature type="region of interest" description="Disordered" evidence="6">
    <location>
        <begin position="236"/>
        <end position="257"/>
    </location>
</feature>
<evidence type="ECO:0000313" key="8">
    <source>
        <dbReference type="EMBL" id="SAM77023.1"/>
    </source>
</evidence>
<organism evidence="8 10">
    <name type="scientific">Ustilago bromivora</name>
    <dbReference type="NCBI Taxonomy" id="307758"/>
    <lineage>
        <taxon>Eukaryota</taxon>
        <taxon>Fungi</taxon>
        <taxon>Dikarya</taxon>
        <taxon>Basidiomycota</taxon>
        <taxon>Ustilaginomycotina</taxon>
        <taxon>Ustilaginomycetes</taxon>
        <taxon>Ustilaginales</taxon>
        <taxon>Ustilaginaceae</taxon>
        <taxon>Ustilago</taxon>
    </lineage>
</organism>
<evidence type="ECO:0000256" key="6">
    <source>
        <dbReference type="SAM" id="MobiDB-lite"/>
    </source>
</evidence>
<keyword evidence="5" id="KW-0175">Coiled coil</keyword>
<keyword evidence="11" id="KW-1185">Reference proteome</keyword>
<dbReference type="GO" id="GO:0032541">
    <property type="term" value="C:cortical endoplasmic reticulum"/>
    <property type="evidence" value="ECO:0007669"/>
    <property type="project" value="TreeGrafter"/>
</dbReference>
<evidence type="ECO:0000259" key="7">
    <source>
        <dbReference type="PROSITE" id="PS50003"/>
    </source>
</evidence>
<dbReference type="InterPro" id="IPR037239">
    <property type="entry name" value="OSBP_sf"/>
</dbReference>
<dbReference type="Gene3D" id="3.30.70.3490">
    <property type="match status" value="1"/>
</dbReference>
<reference evidence="10" key="2">
    <citation type="submission" date="2016-04" db="EMBL/GenBank/DDBJ databases">
        <authorList>
            <person name="Guldener U."/>
            <person name="Guldener U."/>
        </authorList>
    </citation>
    <scope>NUCLEOTIDE SEQUENCE [LARGE SCALE GENOMIC DNA]</scope>
    <source>
        <strain evidence="10">UB2112</strain>
    </source>
</reference>
<dbReference type="GO" id="GO:0034727">
    <property type="term" value="P:piecemeal microautophagy of the nucleus"/>
    <property type="evidence" value="ECO:0007669"/>
    <property type="project" value="TreeGrafter"/>
</dbReference>
<dbReference type="GO" id="GO:0097038">
    <property type="term" value="C:perinuclear endoplasmic reticulum"/>
    <property type="evidence" value="ECO:0007669"/>
    <property type="project" value="TreeGrafter"/>
</dbReference>
<evidence type="ECO:0000313" key="11">
    <source>
        <dbReference type="Proteomes" id="UP000658997"/>
    </source>
</evidence>
<evidence type="ECO:0000313" key="9">
    <source>
        <dbReference type="EMBL" id="SYW78182.1"/>
    </source>
</evidence>
<dbReference type="GO" id="GO:0030011">
    <property type="term" value="P:maintenance of cell polarity"/>
    <property type="evidence" value="ECO:0007669"/>
    <property type="project" value="TreeGrafter"/>
</dbReference>
<evidence type="ECO:0000256" key="1">
    <source>
        <dbReference type="ARBA" id="ARBA00008842"/>
    </source>
</evidence>
<dbReference type="PANTHER" id="PTHR10972">
    <property type="entry name" value="OXYSTEROL-BINDING PROTEIN-RELATED"/>
    <property type="match status" value="1"/>
</dbReference>
<dbReference type="Pfam" id="PF15409">
    <property type="entry name" value="PH_8"/>
    <property type="match status" value="1"/>
</dbReference>
<keyword evidence="4" id="KW-0446">Lipid-binding</keyword>
<evidence type="ECO:0000256" key="3">
    <source>
        <dbReference type="ARBA" id="ARBA00023055"/>
    </source>
</evidence>